<evidence type="ECO:0000259" key="8">
    <source>
        <dbReference type="Pfam" id="PF06738"/>
    </source>
</evidence>
<evidence type="ECO:0000256" key="5">
    <source>
        <dbReference type="ARBA" id="ARBA00023136"/>
    </source>
</evidence>
<dbReference type="PANTHER" id="PTHR34390:SF2">
    <property type="entry name" value="SUCCINATE TRANSPORTER SUBUNIT YJJP-RELATED"/>
    <property type="match status" value="1"/>
</dbReference>
<comment type="subcellular location">
    <subcellularLocation>
        <location evidence="1">Cell membrane</location>
        <topology evidence="1">Multi-pass membrane protein</topology>
    </subcellularLocation>
</comment>
<dbReference type="GO" id="GO:0005886">
    <property type="term" value="C:plasma membrane"/>
    <property type="evidence" value="ECO:0007669"/>
    <property type="project" value="UniProtKB-SubCell"/>
</dbReference>
<feature type="domain" description="Threonine/serine exporter-like N-terminal" evidence="8">
    <location>
        <begin position="48"/>
        <end position="295"/>
    </location>
</feature>
<evidence type="ECO:0000256" key="2">
    <source>
        <dbReference type="ARBA" id="ARBA00022475"/>
    </source>
</evidence>
<keyword evidence="2" id="KW-1003">Cell membrane</keyword>
<evidence type="ECO:0000256" key="3">
    <source>
        <dbReference type="ARBA" id="ARBA00022692"/>
    </source>
</evidence>
<dbReference type="AlphaFoldDB" id="A0A919C7J5"/>
<feature type="transmembrane region" description="Helical" evidence="7">
    <location>
        <begin position="428"/>
        <end position="452"/>
    </location>
</feature>
<evidence type="ECO:0000313" key="10">
    <source>
        <dbReference type="EMBL" id="GHC80990.1"/>
    </source>
</evidence>
<evidence type="ECO:0000256" key="6">
    <source>
        <dbReference type="ARBA" id="ARBA00034125"/>
    </source>
</evidence>
<keyword evidence="3 7" id="KW-0812">Transmembrane</keyword>
<evidence type="ECO:0000256" key="4">
    <source>
        <dbReference type="ARBA" id="ARBA00022989"/>
    </source>
</evidence>
<comment type="caution">
    <text evidence="10">The sequence shown here is derived from an EMBL/GenBank/DDBJ whole genome shotgun (WGS) entry which is preliminary data.</text>
</comment>
<accession>A0A919C7J5</accession>
<feature type="transmembrane region" description="Helical" evidence="7">
    <location>
        <begin position="342"/>
        <end position="359"/>
    </location>
</feature>
<comment type="similarity">
    <text evidence="6">Belongs to the ThrE exporter (TC 2.A.79) family.</text>
</comment>
<feature type="transmembrane region" description="Helical" evidence="7">
    <location>
        <begin position="168"/>
        <end position="201"/>
    </location>
</feature>
<dbReference type="InterPro" id="IPR010619">
    <property type="entry name" value="ThrE-like_N"/>
</dbReference>
<dbReference type="PANTHER" id="PTHR34390">
    <property type="entry name" value="UPF0442 PROTEIN YJJB-RELATED"/>
    <property type="match status" value="1"/>
</dbReference>
<feature type="transmembrane region" description="Helical" evidence="7">
    <location>
        <begin position="365"/>
        <end position="385"/>
    </location>
</feature>
<dbReference type="GO" id="GO:0015744">
    <property type="term" value="P:succinate transport"/>
    <property type="evidence" value="ECO:0007669"/>
    <property type="project" value="TreeGrafter"/>
</dbReference>
<evidence type="ECO:0000256" key="1">
    <source>
        <dbReference type="ARBA" id="ARBA00004651"/>
    </source>
</evidence>
<dbReference type="Proteomes" id="UP000638353">
    <property type="component" value="Unassembled WGS sequence"/>
</dbReference>
<feature type="domain" description="Threonine/Serine exporter ThrE" evidence="9">
    <location>
        <begin position="321"/>
        <end position="445"/>
    </location>
</feature>
<evidence type="ECO:0000313" key="11">
    <source>
        <dbReference type="Proteomes" id="UP000638353"/>
    </source>
</evidence>
<reference evidence="10" key="1">
    <citation type="journal article" date="2014" name="Int. J. Syst. Evol. Microbiol.">
        <title>Complete genome sequence of Corynebacterium casei LMG S-19264T (=DSM 44701T), isolated from a smear-ripened cheese.</title>
        <authorList>
            <consortium name="US DOE Joint Genome Institute (JGI-PGF)"/>
            <person name="Walter F."/>
            <person name="Albersmeier A."/>
            <person name="Kalinowski J."/>
            <person name="Ruckert C."/>
        </authorList>
    </citation>
    <scope>NUCLEOTIDE SEQUENCE</scope>
    <source>
        <strain evidence="10">JCM 4637</strain>
    </source>
</reference>
<evidence type="ECO:0000256" key="7">
    <source>
        <dbReference type="SAM" id="Phobius"/>
    </source>
</evidence>
<keyword evidence="5 7" id="KW-0472">Membrane</keyword>
<feature type="transmembrane region" description="Helical" evidence="7">
    <location>
        <begin position="392"/>
        <end position="416"/>
    </location>
</feature>
<dbReference type="Pfam" id="PF06738">
    <property type="entry name" value="ThrE"/>
    <property type="match status" value="1"/>
</dbReference>
<evidence type="ECO:0000259" key="9">
    <source>
        <dbReference type="Pfam" id="PF12821"/>
    </source>
</evidence>
<dbReference type="EMBL" id="BMVC01000001">
    <property type="protein sequence ID" value="GHC80990.1"/>
    <property type="molecule type" value="Genomic_DNA"/>
</dbReference>
<evidence type="ECO:0008006" key="12">
    <source>
        <dbReference type="Google" id="ProtNLM"/>
    </source>
</evidence>
<dbReference type="Pfam" id="PF12821">
    <property type="entry name" value="ThrE_2"/>
    <property type="match status" value="1"/>
</dbReference>
<feature type="transmembrane region" description="Helical" evidence="7">
    <location>
        <begin position="213"/>
        <end position="234"/>
    </location>
</feature>
<dbReference type="RefSeq" id="WP_189821267.1">
    <property type="nucleotide sequence ID" value="NZ_BMVC01000001.1"/>
</dbReference>
<feature type="transmembrane region" description="Helical" evidence="7">
    <location>
        <begin position="316"/>
        <end position="335"/>
    </location>
</feature>
<organism evidence="10 11">
    <name type="scientific">Streptomyces finlayi</name>
    <dbReference type="NCBI Taxonomy" id="67296"/>
    <lineage>
        <taxon>Bacteria</taxon>
        <taxon>Bacillati</taxon>
        <taxon>Actinomycetota</taxon>
        <taxon>Actinomycetes</taxon>
        <taxon>Kitasatosporales</taxon>
        <taxon>Streptomycetaceae</taxon>
        <taxon>Streptomyces</taxon>
    </lineage>
</organism>
<dbReference type="InterPro" id="IPR024528">
    <property type="entry name" value="ThrE_2"/>
</dbReference>
<sequence length="473" mass="49453">MPSISLPWLHHTLPHVRGLDTSRYGSRKLRAERQADNARQRAADALDLALCIGELISGNGASAEETVAAILVIADAYGLEGCESDVTLNAVELTGHAPGDAVPLMGKRIIQHRRTDFATLENTQLLVQDIHEGKLTLADARQAAADLIPEPEQPGMLRPWKRRYTGHALVGFVAAAASVLTGAKLGVALCAFLAAVTGNWISTSMARYGVPAFYRFTLAAIPAAVVALVVHALWPGVASQSIIIAGVLVLLPTMAATSAVQDSLAGHYLTAVARLLETLTIFASVVLGTGLVLGLATRLGIDAPTLPSVRATAGTYLDWRLVAAALFAVGIAARYKVAPRKYAAVGLLGLAGVVVYAELRELSFSPIAATGIAAVAVAIGGHALARRARTSALPWVIPAAAPLLPGTLIYKALYAVTNGEVLEGATGMLRALGVILALAGGISVVGETVQFLRRWRAVRKTARRGGPSLLERS</sequence>
<feature type="transmembrane region" description="Helical" evidence="7">
    <location>
        <begin position="272"/>
        <end position="296"/>
    </location>
</feature>
<protein>
    <recommendedName>
        <fullName evidence="12">Threonine/serine exporter family protein</fullName>
    </recommendedName>
</protein>
<keyword evidence="4 7" id="KW-1133">Transmembrane helix</keyword>
<proteinExistence type="inferred from homology"/>
<gene>
    <name evidence="10" type="ORF">GCM10010334_08430</name>
</gene>
<dbReference type="GO" id="GO:0022857">
    <property type="term" value="F:transmembrane transporter activity"/>
    <property type="evidence" value="ECO:0007669"/>
    <property type="project" value="InterPro"/>
</dbReference>
<feature type="transmembrane region" description="Helical" evidence="7">
    <location>
        <begin position="240"/>
        <end position="260"/>
    </location>
</feature>
<reference evidence="10" key="2">
    <citation type="submission" date="2020-09" db="EMBL/GenBank/DDBJ databases">
        <authorList>
            <person name="Sun Q."/>
            <person name="Ohkuma M."/>
        </authorList>
    </citation>
    <scope>NUCLEOTIDE SEQUENCE</scope>
    <source>
        <strain evidence="10">JCM 4637</strain>
    </source>
</reference>
<dbReference type="InterPro" id="IPR050539">
    <property type="entry name" value="ThrE_Dicarb/AminoAcid_Exp"/>
</dbReference>
<name>A0A919C7J5_9ACTN</name>